<name>A0A1D1YU44_9ARAE</name>
<proteinExistence type="predicted"/>
<organism evidence="2">
    <name type="scientific">Anthurium amnicola</name>
    <dbReference type="NCBI Taxonomy" id="1678845"/>
    <lineage>
        <taxon>Eukaryota</taxon>
        <taxon>Viridiplantae</taxon>
        <taxon>Streptophyta</taxon>
        <taxon>Embryophyta</taxon>
        <taxon>Tracheophyta</taxon>
        <taxon>Spermatophyta</taxon>
        <taxon>Magnoliopsida</taxon>
        <taxon>Liliopsida</taxon>
        <taxon>Araceae</taxon>
        <taxon>Pothoideae</taxon>
        <taxon>Potheae</taxon>
        <taxon>Anthurium</taxon>
    </lineage>
</organism>
<evidence type="ECO:0000313" key="2">
    <source>
        <dbReference type="EMBL" id="JAT58110.1"/>
    </source>
</evidence>
<sequence length="116" mass="13673">MASQNCSLCILHPHYRKHILEFNVLISYFPTKSNLILKVGIDILCIGYCTLSLEVEEGICQVLAHMWLDSEFVWIRKPCCLNFFIRHVNKEGTRGLLQTPDRIRYILCVWCWVQSW</sequence>
<accession>A0A1D1YU44</accession>
<feature type="domain" description="Protein DA1-like" evidence="1">
    <location>
        <begin position="47"/>
        <end position="73"/>
    </location>
</feature>
<evidence type="ECO:0000259" key="1">
    <source>
        <dbReference type="Pfam" id="PF12315"/>
    </source>
</evidence>
<reference evidence="2" key="1">
    <citation type="submission" date="2015-07" db="EMBL/GenBank/DDBJ databases">
        <title>Transcriptome Assembly of Anthurium amnicola.</title>
        <authorList>
            <person name="Suzuki J."/>
        </authorList>
    </citation>
    <scope>NUCLEOTIDE SEQUENCE</scope>
</reference>
<dbReference type="EMBL" id="GDJX01009826">
    <property type="protein sequence ID" value="JAT58110.1"/>
    <property type="molecule type" value="Transcribed_RNA"/>
</dbReference>
<gene>
    <name evidence="2" type="primary">DA1_2</name>
    <name evidence="2" type="ORF">g.98830</name>
</gene>
<dbReference type="AlphaFoldDB" id="A0A1D1YU44"/>
<protein>
    <submittedName>
        <fullName evidence="2">Protein DA1</fullName>
    </submittedName>
</protein>
<dbReference type="InterPro" id="IPR022087">
    <property type="entry name" value="DA1-like_dom"/>
</dbReference>
<dbReference type="Pfam" id="PF12315">
    <property type="entry name" value="DA1-like"/>
    <property type="match status" value="1"/>
</dbReference>